<dbReference type="GeneID" id="81470106"/>
<reference evidence="4 6" key="1">
    <citation type="submission" date="2020-08" db="EMBL/GenBank/DDBJ databases">
        <title>Streptomycin Non-resistant strain, P. mexicana.</title>
        <authorList>
            <person name="Ganesh-Kumar S."/>
            <person name="Zhe T."/>
            <person name="Yu Z."/>
            <person name="Min Y."/>
        </authorList>
    </citation>
    <scope>NUCLEOTIDE SEQUENCE [LARGE SCALE GENOMIC DNA]</scope>
    <source>
        <strain evidence="4 6">GTZY2</strain>
    </source>
</reference>
<evidence type="ECO:0000256" key="1">
    <source>
        <dbReference type="SAM" id="MobiDB-lite"/>
    </source>
</evidence>
<dbReference type="RefSeq" id="WP_185894743.1">
    <property type="nucleotide sequence ID" value="NZ_CP060028.1"/>
</dbReference>
<dbReference type="AlphaFoldDB" id="A0A7G6UK49"/>
<dbReference type="InterPro" id="IPR011083">
    <property type="entry name" value="Phage_tail_collar_dom"/>
</dbReference>
<dbReference type="EMBL" id="CP060028">
    <property type="protein sequence ID" value="QND79396.1"/>
    <property type="molecule type" value="Genomic_DNA"/>
</dbReference>
<evidence type="ECO:0000313" key="3">
    <source>
        <dbReference type="EMBL" id="QND79396.1"/>
    </source>
</evidence>
<feature type="domain" description="Phage tail collar" evidence="2">
    <location>
        <begin position="7"/>
        <end position="63"/>
    </location>
</feature>
<accession>A0A7G6UK49</accession>
<organism evidence="4 6">
    <name type="scientific">Pseudoxanthomonas mexicana</name>
    <dbReference type="NCBI Taxonomy" id="128785"/>
    <lineage>
        <taxon>Bacteria</taxon>
        <taxon>Pseudomonadati</taxon>
        <taxon>Pseudomonadota</taxon>
        <taxon>Gammaproteobacteria</taxon>
        <taxon>Lysobacterales</taxon>
        <taxon>Lysobacteraceae</taxon>
        <taxon>Pseudoxanthomonas</taxon>
    </lineage>
</organism>
<dbReference type="Gene3D" id="3.90.1340.10">
    <property type="entry name" value="Phage tail collar domain"/>
    <property type="match status" value="1"/>
</dbReference>
<dbReference type="EMBL" id="CP060731">
    <property type="protein sequence ID" value="QNN78601.1"/>
    <property type="molecule type" value="Genomic_DNA"/>
</dbReference>
<evidence type="ECO:0000313" key="4">
    <source>
        <dbReference type="EMBL" id="QNN78601.1"/>
    </source>
</evidence>
<feature type="region of interest" description="Disordered" evidence="1">
    <location>
        <begin position="107"/>
        <end position="128"/>
    </location>
</feature>
<dbReference type="Proteomes" id="UP000515838">
    <property type="component" value="Chromosome"/>
</dbReference>
<dbReference type="Pfam" id="PF07484">
    <property type="entry name" value="Collar"/>
    <property type="match status" value="1"/>
</dbReference>
<dbReference type="InterPro" id="IPR037053">
    <property type="entry name" value="Phage_tail_collar_dom_sf"/>
</dbReference>
<evidence type="ECO:0000313" key="5">
    <source>
        <dbReference type="Proteomes" id="UP000515506"/>
    </source>
</evidence>
<evidence type="ECO:0000313" key="6">
    <source>
        <dbReference type="Proteomes" id="UP000515838"/>
    </source>
</evidence>
<sequence>MSEFFIGQIMMAGFNFAPKFWALANGQLLPINQNQALFSLLGTQYGGNGTTNFALPDLRSRTPVGYASSVDPSWQPPSVQIGQSSGVENVTLLSTNLPSHAHSVNATTANGNNRSPGGRLFGTSTGSGAAPNLYATPGALVPQNPQTVAPSGGNQPHPNLQPYSVVNFCIALSGIFPSRN</sequence>
<name>A0A7G6UK49_PSEMX</name>
<keyword evidence="5" id="KW-1185">Reference proteome</keyword>
<evidence type="ECO:0000259" key="2">
    <source>
        <dbReference type="Pfam" id="PF07484"/>
    </source>
</evidence>
<dbReference type="SUPFAM" id="SSF88874">
    <property type="entry name" value="Receptor-binding domain of short tail fibre protein gp12"/>
    <property type="match status" value="1"/>
</dbReference>
<reference evidence="3 5" key="2">
    <citation type="submission" date="2020-08" db="EMBL/GenBank/DDBJ databases">
        <title>Streptomycin resistant and MDR strain, P. mexicana.</title>
        <authorList>
            <person name="Ganesh-kumar S."/>
            <person name="Zhe T."/>
            <person name="Yu Z."/>
            <person name="Min Y."/>
        </authorList>
    </citation>
    <scope>NUCLEOTIDE SEQUENCE [LARGE SCALE GENOMIC DNA]</scope>
    <source>
        <strain evidence="3 5">GTZY</strain>
    </source>
</reference>
<gene>
    <name evidence="3" type="ORF">H4W19_13685</name>
    <name evidence="4" type="ORF">IAE60_03955</name>
</gene>
<proteinExistence type="predicted"/>
<dbReference type="Proteomes" id="UP000515506">
    <property type="component" value="Chromosome"/>
</dbReference>
<protein>
    <submittedName>
        <fullName evidence="4">Phage tail protein</fullName>
    </submittedName>
</protein>